<proteinExistence type="predicted"/>
<sequence length="149" mass="16866">MGRFLFPSDCLSVYSHSHTHTSNHNTYRYIRGHLVLSQSLSSYECVSLCLLSPSRVGNQMSTKVGQPLNQFVHALFHDHSPQCTWLCTVYKPMDSMSKSGSHFLTVQRPLLLIRVACFFFLQAPSLIPSYRNTRTLTPCSSLLNSGLWP</sequence>
<dbReference type="AlphaFoldDB" id="A0AAJ0A3B1"/>
<comment type="caution">
    <text evidence="1">The sequence shown here is derived from an EMBL/GenBank/DDBJ whole genome shotgun (WGS) entry which is preliminary data.</text>
</comment>
<dbReference type="GeneID" id="85481160"/>
<dbReference type="Proteomes" id="UP001243989">
    <property type="component" value="Unassembled WGS sequence"/>
</dbReference>
<organism evidence="1 2">
    <name type="scientific">Colletotrichum phormii</name>
    <dbReference type="NCBI Taxonomy" id="359342"/>
    <lineage>
        <taxon>Eukaryota</taxon>
        <taxon>Fungi</taxon>
        <taxon>Dikarya</taxon>
        <taxon>Ascomycota</taxon>
        <taxon>Pezizomycotina</taxon>
        <taxon>Sordariomycetes</taxon>
        <taxon>Hypocreomycetidae</taxon>
        <taxon>Glomerellales</taxon>
        <taxon>Glomerellaceae</taxon>
        <taxon>Colletotrichum</taxon>
        <taxon>Colletotrichum acutatum species complex</taxon>
    </lineage>
</organism>
<evidence type="ECO:0000313" key="2">
    <source>
        <dbReference type="Proteomes" id="UP001243989"/>
    </source>
</evidence>
<protein>
    <submittedName>
        <fullName evidence="1">Uncharacterized protein</fullName>
    </submittedName>
</protein>
<reference evidence="1" key="1">
    <citation type="submission" date="2021-06" db="EMBL/GenBank/DDBJ databases">
        <title>Comparative genomics, transcriptomics and evolutionary studies reveal genomic signatures of adaptation to plant cell wall in hemibiotrophic fungi.</title>
        <authorList>
            <consortium name="DOE Joint Genome Institute"/>
            <person name="Baroncelli R."/>
            <person name="Diaz J.F."/>
            <person name="Benocci T."/>
            <person name="Peng M."/>
            <person name="Battaglia E."/>
            <person name="Haridas S."/>
            <person name="Andreopoulos W."/>
            <person name="Labutti K."/>
            <person name="Pangilinan J."/>
            <person name="Floch G.L."/>
            <person name="Makela M.R."/>
            <person name="Henrissat B."/>
            <person name="Grigoriev I.V."/>
            <person name="Crouch J.A."/>
            <person name="De Vries R.P."/>
            <person name="Sukno S.A."/>
            <person name="Thon M.R."/>
        </authorList>
    </citation>
    <scope>NUCLEOTIDE SEQUENCE</scope>
    <source>
        <strain evidence="1">CBS 102054</strain>
    </source>
</reference>
<accession>A0AAJ0A3B1</accession>
<dbReference type="RefSeq" id="XP_060450291.1">
    <property type="nucleotide sequence ID" value="XM_060596298.1"/>
</dbReference>
<keyword evidence="2" id="KW-1185">Reference proteome</keyword>
<gene>
    <name evidence="1" type="ORF">BDP81DRAFT_80051</name>
</gene>
<evidence type="ECO:0000313" key="1">
    <source>
        <dbReference type="EMBL" id="KAK1654247.1"/>
    </source>
</evidence>
<dbReference type="EMBL" id="JAHMHQ010000002">
    <property type="protein sequence ID" value="KAK1654247.1"/>
    <property type="molecule type" value="Genomic_DNA"/>
</dbReference>
<name>A0AAJ0A3B1_9PEZI</name>